<organism evidence="1 2">
    <name type="scientific">Pseudomonas syringae group genomosp. 3</name>
    <dbReference type="NCBI Taxonomy" id="251701"/>
    <lineage>
        <taxon>Bacteria</taxon>
        <taxon>Pseudomonadati</taxon>
        <taxon>Pseudomonadota</taxon>
        <taxon>Gammaproteobacteria</taxon>
        <taxon>Pseudomonadales</taxon>
        <taxon>Pseudomonadaceae</taxon>
        <taxon>Pseudomonas</taxon>
    </lineage>
</organism>
<reference evidence="2" key="1">
    <citation type="submission" date="2018-02" db="EMBL/GenBank/DDBJ databases">
        <authorList>
            <person name="Blom J."/>
        </authorList>
    </citation>
    <scope>NUCLEOTIDE SEQUENCE [LARGE SCALE GENOMIC DNA]</scope>
    <source>
        <strain evidence="2">CFBP 3800</strain>
        <plasmid evidence="2">pp2</plasmid>
    </source>
</reference>
<name>A0A330JXW5_9PSED</name>
<dbReference type="EMBL" id="LT985191">
    <property type="protein sequence ID" value="SPD89688.1"/>
    <property type="molecule type" value="Genomic_DNA"/>
</dbReference>
<keyword evidence="1" id="KW-0614">Plasmid</keyword>
<dbReference type="Proteomes" id="UP000307241">
    <property type="component" value="Plasmid PP2"/>
</dbReference>
<evidence type="ECO:0000313" key="1">
    <source>
        <dbReference type="EMBL" id="SPD89688.1"/>
    </source>
</evidence>
<evidence type="ECO:0000313" key="2">
    <source>
        <dbReference type="Proteomes" id="UP000307241"/>
    </source>
</evidence>
<gene>
    <name evidence="1" type="ORF">PSCFBP3800_P200052</name>
</gene>
<dbReference type="AlphaFoldDB" id="A0A330JXW5"/>
<proteinExistence type="predicted"/>
<accession>A0A330JXW5</accession>
<geneLocation type="plasmid" evidence="2">
    <name>pp2</name>
</geneLocation>
<sequence>MRATTTLASATKIDVAKPHNAMPKLSSKPLTFIDPSHFPRINDGYTDRLIGCSVA</sequence>
<protein>
    <submittedName>
        <fullName evidence="1">Uncharacterized protein</fullName>
    </submittedName>
</protein>